<accession>A0A7K8WQ92</accession>
<dbReference type="InterPro" id="IPR010661">
    <property type="entry name" value="RVT_thumb"/>
</dbReference>
<protein>
    <recommendedName>
        <fullName evidence="2">ribonuclease H</fullName>
        <ecNumber evidence="2">3.1.26.4</ecNumber>
    </recommendedName>
</protein>
<feature type="domain" description="RNase H type-1" evidence="12">
    <location>
        <begin position="439"/>
        <end position="552"/>
    </location>
</feature>
<dbReference type="PROSITE" id="PS50878">
    <property type="entry name" value="RT_POL"/>
    <property type="match status" value="1"/>
</dbReference>
<dbReference type="EC" id="3.1.26.4" evidence="2"/>
<evidence type="ECO:0000313" key="13">
    <source>
        <dbReference type="EMBL" id="NXF80668.1"/>
    </source>
</evidence>
<evidence type="ECO:0000256" key="3">
    <source>
        <dbReference type="ARBA" id="ARBA00022679"/>
    </source>
</evidence>
<dbReference type="GO" id="GO:0004523">
    <property type="term" value="F:RNA-DNA hybrid ribonuclease activity"/>
    <property type="evidence" value="ECO:0007669"/>
    <property type="project" value="UniProtKB-EC"/>
</dbReference>
<dbReference type="GO" id="GO:0003964">
    <property type="term" value="F:RNA-directed DNA polymerase activity"/>
    <property type="evidence" value="ECO:0007669"/>
    <property type="project" value="UniProtKB-KW"/>
</dbReference>
<feature type="non-terminal residue" evidence="13">
    <location>
        <position position="1"/>
    </location>
</feature>
<dbReference type="EMBL" id="VWZF01005536">
    <property type="protein sequence ID" value="NXF80668.1"/>
    <property type="molecule type" value="Genomic_DNA"/>
</dbReference>
<keyword evidence="3" id="KW-0808">Transferase</keyword>
<dbReference type="InterPro" id="IPR012337">
    <property type="entry name" value="RNaseH-like_sf"/>
</dbReference>
<keyword evidence="4" id="KW-0548">Nucleotidyltransferase</keyword>
<evidence type="ECO:0000256" key="1">
    <source>
        <dbReference type="ARBA" id="ARBA00010879"/>
    </source>
</evidence>
<sequence length="552" mass="62881">LTWLTDEPVWVDQWPLRGDRLLALNALIDEQLQKGRIVPSTSPWNSPIFVVKKNGKWRLVHDLRKINAVIEPMGAVQPGMPSPTMVPQGFDIVVIDIKECFFQIPISKKDSPRFAFTVPSVNQQEPAKRFQWTVLPQGMRNSPTICQNVVAKVLLAVRRSFPEALVYHYMDDILVAAESNDTLDLLVQNTIAALTKFGFELSPEKIQKTSPWKYLGCRVSQKIITPEHISINKKINTLHDLQVLLGKINWIRPTLKITTDQLSPLFTLLKGDSSLTSPRRLTDEAKSALRLVEAATRRAFTNRRWKDIPPSLFVLKGEHQPFAVIGQFNEITKTVNLWEWVFLSHQFPKTIVTLPEMLAQLRGKARNRIWELTAMDPKIIYLPITQSVLAHLLQFNINFQAALADYTRIVSIHYPKTPVLQFFGEVQIYPEPLYSSVPLEDAMTVFTVGSGNTGKLWSAGRWEHDIHQVQGSPQVAELSAVLRAFQLFKQSLNIVSDSKYVVGVVQRLENAYLKEINHPVLAHLFRSLLMVIHARDNKFFICHIRSHTHLPG</sequence>
<dbReference type="Gene3D" id="3.10.10.10">
    <property type="entry name" value="HIV Type 1 Reverse Transcriptase, subunit A, domain 1"/>
    <property type="match status" value="1"/>
</dbReference>
<keyword evidence="14" id="KW-1185">Reference proteome</keyword>
<dbReference type="PROSITE" id="PS50879">
    <property type="entry name" value="RNASE_H_1"/>
    <property type="match status" value="1"/>
</dbReference>
<dbReference type="AlphaFoldDB" id="A0A7K8WQ92"/>
<dbReference type="Pfam" id="PF00075">
    <property type="entry name" value="RNase_H"/>
    <property type="match status" value="1"/>
</dbReference>
<dbReference type="InterPro" id="IPR000477">
    <property type="entry name" value="RT_dom"/>
</dbReference>
<dbReference type="Gene3D" id="3.30.70.270">
    <property type="match status" value="2"/>
</dbReference>
<evidence type="ECO:0000256" key="8">
    <source>
        <dbReference type="ARBA" id="ARBA00022833"/>
    </source>
</evidence>
<keyword evidence="7" id="KW-0378">Hydrolase</keyword>
<comment type="similarity">
    <text evidence="1">Belongs to the beta type-B retroviral polymerase family. HERV class-II K(HML-2) pol subfamily.</text>
</comment>
<dbReference type="SUPFAM" id="SSF56672">
    <property type="entry name" value="DNA/RNA polymerases"/>
    <property type="match status" value="1"/>
</dbReference>
<proteinExistence type="inferred from homology"/>
<evidence type="ECO:0000256" key="5">
    <source>
        <dbReference type="ARBA" id="ARBA00022722"/>
    </source>
</evidence>
<feature type="domain" description="Reverse transcriptase" evidence="11">
    <location>
        <begin position="32"/>
        <end position="219"/>
    </location>
</feature>
<dbReference type="Pfam" id="PF00078">
    <property type="entry name" value="RVT_1"/>
    <property type="match status" value="1"/>
</dbReference>
<dbReference type="PANTHER" id="PTHR41694">
    <property type="entry name" value="ENDOGENOUS RETROVIRUS GROUP K MEMBER POL PROTEIN"/>
    <property type="match status" value="1"/>
</dbReference>
<dbReference type="SUPFAM" id="SSF53098">
    <property type="entry name" value="Ribonuclease H-like"/>
    <property type="match status" value="1"/>
</dbReference>
<dbReference type="OrthoDB" id="6773263at2759"/>
<evidence type="ECO:0000256" key="4">
    <source>
        <dbReference type="ARBA" id="ARBA00022695"/>
    </source>
</evidence>
<evidence type="ECO:0000256" key="6">
    <source>
        <dbReference type="ARBA" id="ARBA00022759"/>
    </source>
</evidence>
<dbReference type="Gene3D" id="3.30.420.10">
    <property type="entry name" value="Ribonuclease H-like superfamily/Ribonuclease H"/>
    <property type="match status" value="1"/>
</dbReference>
<dbReference type="Pfam" id="PF06817">
    <property type="entry name" value="RVT_thumb"/>
    <property type="match status" value="1"/>
</dbReference>
<keyword evidence="5" id="KW-0540">Nuclease</keyword>
<evidence type="ECO:0000259" key="11">
    <source>
        <dbReference type="PROSITE" id="PS50878"/>
    </source>
</evidence>
<evidence type="ECO:0000256" key="7">
    <source>
        <dbReference type="ARBA" id="ARBA00022801"/>
    </source>
</evidence>
<dbReference type="InterPro" id="IPR043502">
    <property type="entry name" value="DNA/RNA_pol_sf"/>
</dbReference>
<keyword evidence="10" id="KW-0511">Multifunctional enzyme</keyword>
<keyword evidence="8" id="KW-0862">Zinc</keyword>
<evidence type="ECO:0000259" key="12">
    <source>
        <dbReference type="PROSITE" id="PS50879"/>
    </source>
</evidence>
<keyword evidence="9" id="KW-0695">RNA-directed DNA polymerase</keyword>
<keyword evidence="6" id="KW-0255">Endonuclease</keyword>
<dbReference type="InterPro" id="IPR036397">
    <property type="entry name" value="RNaseH_sf"/>
</dbReference>
<evidence type="ECO:0000256" key="9">
    <source>
        <dbReference type="ARBA" id="ARBA00022918"/>
    </source>
</evidence>
<dbReference type="Proteomes" id="UP000588334">
    <property type="component" value="Unassembled WGS sequence"/>
</dbReference>
<organism evidence="13 14">
    <name type="scientific">Sclerurus mexicanus</name>
    <name type="common">tawny-throated leaftosser</name>
    <dbReference type="NCBI Taxonomy" id="265632"/>
    <lineage>
        <taxon>Eukaryota</taxon>
        <taxon>Metazoa</taxon>
        <taxon>Chordata</taxon>
        <taxon>Craniata</taxon>
        <taxon>Vertebrata</taxon>
        <taxon>Euteleostomi</taxon>
        <taxon>Archelosauria</taxon>
        <taxon>Archosauria</taxon>
        <taxon>Dinosauria</taxon>
        <taxon>Saurischia</taxon>
        <taxon>Theropoda</taxon>
        <taxon>Coelurosauria</taxon>
        <taxon>Aves</taxon>
        <taxon>Neognathae</taxon>
        <taxon>Neoaves</taxon>
        <taxon>Telluraves</taxon>
        <taxon>Australaves</taxon>
        <taxon>Passeriformes</taxon>
        <taxon>Furnariidae</taxon>
        <taxon>Sclerurus</taxon>
    </lineage>
</organism>
<gene>
    <name evidence="13" type="primary">Ervk11_1</name>
    <name evidence="13" type="ORF">SCLMEX_R05189</name>
</gene>
<evidence type="ECO:0000256" key="2">
    <source>
        <dbReference type="ARBA" id="ARBA00012180"/>
    </source>
</evidence>
<dbReference type="GO" id="GO:0035613">
    <property type="term" value="F:RNA stem-loop binding"/>
    <property type="evidence" value="ECO:0007669"/>
    <property type="project" value="TreeGrafter"/>
</dbReference>
<dbReference type="InterPro" id="IPR043128">
    <property type="entry name" value="Rev_trsase/Diguanyl_cyclase"/>
</dbReference>
<name>A0A7K8WQ92_9FURN</name>
<dbReference type="InterPro" id="IPR002156">
    <property type="entry name" value="RNaseH_domain"/>
</dbReference>
<comment type="caution">
    <text evidence="13">The sequence shown here is derived from an EMBL/GenBank/DDBJ whole genome shotgun (WGS) entry which is preliminary data.</text>
</comment>
<evidence type="ECO:0000313" key="14">
    <source>
        <dbReference type="Proteomes" id="UP000588334"/>
    </source>
</evidence>
<evidence type="ECO:0000256" key="10">
    <source>
        <dbReference type="ARBA" id="ARBA00023268"/>
    </source>
</evidence>
<dbReference type="PANTHER" id="PTHR41694:SF4">
    <property type="entry name" value="ENDOGENOUS RETROVIRUS GROUP K MEMBER 10 POL PROTEIN-RELATED"/>
    <property type="match status" value="1"/>
</dbReference>
<reference evidence="13 14" key="1">
    <citation type="submission" date="2019-09" db="EMBL/GenBank/DDBJ databases">
        <title>Bird 10,000 Genomes (B10K) Project - Family phase.</title>
        <authorList>
            <person name="Zhang G."/>
        </authorList>
    </citation>
    <scope>NUCLEOTIDE SEQUENCE [LARGE SCALE GENOMIC DNA]</scope>
    <source>
        <strain evidence="13">B10K-DU-001-03</strain>
        <tissue evidence="13">Muscle</tissue>
    </source>
</reference>
<feature type="non-terminal residue" evidence="13">
    <location>
        <position position="552"/>
    </location>
</feature>